<accession>A0A4R3QCJ3</accession>
<reference evidence="1 2" key="1">
    <citation type="submission" date="2019-03" db="EMBL/GenBank/DDBJ databases">
        <title>Genomic Encyclopedia of Type Strains, Phase IV (KMG-V): Genome sequencing to study the core and pangenomes of soil and plant-associated prokaryotes.</title>
        <authorList>
            <person name="Whitman W."/>
        </authorList>
    </citation>
    <scope>NUCLEOTIDE SEQUENCE [LARGE SCALE GENOMIC DNA]</scope>
    <source>
        <strain evidence="1 2">Hc14</strain>
    </source>
</reference>
<evidence type="ECO:0000313" key="1">
    <source>
        <dbReference type="EMBL" id="TCU19273.1"/>
    </source>
</evidence>
<proteinExistence type="predicted"/>
<name>A0A4R3QCJ3_RHISU</name>
<sequence length="230" mass="25219">MAVSAAAIFKIAATIKDADDFDIVNGVAVRHQPIKKNIGRLDQHPRIFLKIGMSRSSPACGVHLTSTTTVGRFQSIARFLTQLTEINWLLFPDPTAFSERRRRRFGAMPQQPFLKRFGKNFIGLFIFARCNEPAQALCLSRGQLDIEFLVQSVCIAGAEATPSSSFRSLTYPLDTSAAGWNSSLMKVLSIRICSASVFGSLSVFDSTMPPSRTEETMSASWSICTGSRGV</sequence>
<dbReference type="AlphaFoldDB" id="A0A4R3QCJ3"/>
<organism evidence="1 2">
    <name type="scientific">Rhizobium sullae</name>
    <name type="common">Rhizobium hedysari</name>
    <dbReference type="NCBI Taxonomy" id="50338"/>
    <lineage>
        <taxon>Bacteria</taxon>
        <taxon>Pseudomonadati</taxon>
        <taxon>Pseudomonadota</taxon>
        <taxon>Alphaproteobacteria</taxon>
        <taxon>Hyphomicrobiales</taxon>
        <taxon>Rhizobiaceae</taxon>
        <taxon>Rhizobium/Agrobacterium group</taxon>
        <taxon>Rhizobium</taxon>
    </lineage>
</organism>
<comment type="caution">
    <text evidence="1">The sequence shown here is derived from an EMBL/GenBank/DDBJ whole genome shotgun (WGS) entry which is preliminary data.</text>
</comment>
<dbReference type="EMBL" id="SMBH01000002">
    <property type="protein sequence ID" value="TCU19273.1"/>
    <property type="molecule type" value="Genomic_DNA"/>
</dbReference>
<dbReference type="Proteomes" id="UP000294576">
    <property type="component" value="Unassembled WGS sequence"/>
</dbReference>
<evidence type="ECO:0000313" key="2">
    <source>
        <dbReference type="Proteomes" id="UP000294576"/>
    </source>
</evidence>
<gene>
    <name evidence="1" type="ORF">EV132_102504</name>
</gene>
<protein>
    <submittedName>
        <fullName evidence="1">Uncharacterized protein</fullName>
    </submittedName>
</protein>